<name>V6TDZ4_GIAIN</name>
<dbReference type="AlphaFoldDB" id="V6TDZ4"/>
<dbReference type="InterPro" id="IPR011050">
    <property type="entry name" value="Pectin_lyase_fold/virulence"/>
</dbReference>
<dbReference type="EMBL" id="AHGT01000037">
    <property type="protein sequence ID" value="ESU36894.1"/>
    <property type="molecule type" value="Genomic_DNA"/>
</dbReference>
<evidence type="ECO:0000313" key="2">
    <source>
        <dbReference type="Proteomes" id="UP000018320"/>
    </source>
</evidence>
<dbReference type="VEuPathDB" id="GiardiaDB:QR46_0677"/>
<dbReference type="SUPFAM" id="SSF51126">
    <property type="entry name" value="Pectin lyase-like"/>
    <property type="match status" value="2"/>
</dbReference>
<proteinExistence type="predicted"/>
<dbReference type="VEuPathDB" id="GiardiaDB:QR46_0676"/>
<organism evidence="1 2">
    <name type="scientific">Giardia intestinalis</name>
    <name type="common">Giardia lamblia</name>
    <dbReference type="NCBI Taxonomy" id="5741"/>
    <lineage>
        <taxon>Eukaryota</taxon>
        <taxon>Metamonada</taxon>
        <taxon>Diplomonadida</taxon>
        <taxon>Hexamitidae</taxon>
        <taxon>Giardiinae</taxon>
        <taxon>Giardia</taxon>
    </lineage>
</organism>
<protein>
    <submittedName>
        <fullName evidence="1">Uncharacterized protein</fullName>
    </submittedName>
</protein>
<dbReference type="VEuPathDB" id="GiardiaDB:GL50581_154"/>
<dbReference type="VEuPathDB" id="GiardiaDB:GL50803_0015023"/>
<sequence length="883" mass="97732">MRANNPPSKFYTSSMNVLHPIYGLLTQMSNVTERMAAIVHDVNKHLKKVNEATGFEDATKAIEHARLEQIVEDTTNVIKGNTTSVYTQLLTYQYLADVCEWQFRKGLVSTLADKTCGNERTKFTTILSSMSMYRMKKDIRIRNNIQAPIVFSIPAKISLFRKLAIIETPIDFYRQCKGAFRITRTCDTLLGPCDKPRWRINSSVGGGSTQFDPKLLAVKNRAFGPFKANDTRSNVYQERIPPIESFYKILNQKRSWFKQPLLIISSSTTFESIHFSGQVFVRRPTISSIKRKLDNIATTFINCSFGPIKRVPSASFWDRVVSRARTKLQRATVTSKHAMEQELATIMSIREHISGKYGTFLKVSHAQVHVFGSAVVIFKDCHFGPNTGPGIVVEHSTDVVIDGCIFRGHGMAFPAISSVELPHTAAVVCRGLSTVLVQKSLFFLCHCGVASFGENFCSNDKVMTGKEYIADTFGAELKFNTLSPFHHEFMDCYYNNPDGIKELLIGGSLISKDNLSDNMIKSISQCSFQFCLTGIATYGDHHHPIIIADCSIISPTVEISRKLFLAPDPSYLDPITVSSLKTDEKISGKLRSIVTGVQGVGSFLHLLRIVFSEPESSCIALYECNADIRDCYCVSAKLYAEDMIDSDLLEYSKFGHLRGKIAPFVLSDRASPFPIAIARILIQRLKCIKKQESSSKNMMLKHLRHVDGVTPGLLREEVLRVNSIGISLTRSMGTISNVLLATESFWRGLHIDTSAVVIGNVALCNCNDGLFALGSEILCTHSMISRQRRSACIVRGTTICIDGQTTIVGAGHMGIGAFQSDIYLKDSFLRDSVTGIRLMDSSSLVATHSAISLMEKGIVISATSAHAIKDVVFSDTAVNLAIA</sequence>
<reference evidence="1 2" key="2">
    <citation type="journal article" date="2013" name="Genome Biol. Evol.">
        <title>Genome sequencing of Giardia lamblia genotypes A2 and B isolates (DH and GS) and comparative analysis with the genomes of genotypes A1 and E (WB and Pig).</title>
        <authorList>
            <person name="Adam R.D."/>
            <person name="Dahlstrom E.W."/>
            <person name="Martens C.A."/>
            <person name="Bruno D.P."/>
            <person name="Barbian K.D."/>
            <person name="Ricklefs S.M."/>
            <person name="Hernandez M.M."/>
            <person name="Narla N.P."/>
            <person name="Patel R.B."/>
            <person name="Porcella S.F."/>
            <person name="Nash T.E."/>
        </authorList>
    </citation>
    <scope>NUCLEOTIDE SEQUENCE [LARGE SCALE GENOMIC DNA]</scope>
    <source>
        <strain evidence="1 2">DH</strain>
    </source>
</reference>
<dbReference type="Proteomes" id="UP000018320">
    <property type="component" value="Unassembled WGS sequence"/>
</dbReference>
<dbReference type="VEuPathDB" id="GiardiaDB:DHA2_15023"/>
<gene>
    <name evidence="1" type="ORF">DHA2_15023</name>
</gene>
<evidence type="ECO:0000313" key="1">
    <source>
        <dbReference type="EMBL" id="ESU36894.1"/>
    </source>
</evidence>
<comment type="caution">
    <text evidence="1">The sequence shown here is derived from an EMBL/GenBank/DDBJ whole genome shotgun (WGS) entry which is preliminary data.</text>
</comment>
<accession>V6TDZ4</accession>
<reference evidence="2" key="1">
    <citation type="submission" date="2012-02" db="EMBL/GenBank/DDBJ databases">
        <title>Genome sequencing of Giardia lamblia Genotypes A2 and B isolates (DH and GS) and comparative analysis with the genomes of Genotypes A1 and E (WB and Pig).</title>
        <authorList>
            <person name="Adam R."/>
            <person name="Dahlstrom E."/>
            <person name="Martens C."/>
            <person name="Bruno D."/>
            <person name="Barbian K."/>
            <person name="Porcella S.F."/>
            <person name="Nash T."/>
        </authorList>
    </citation>
    <scope>NUCLEOTIDE SEQUENCE</scope>
    <source>
        <strain evidence="2">DH</strain>
    </source>
</reference>